<dbReference type="AlphaFoldDB" id="A0A9N9C1Z6"/>
<comment type="caution">
    <text evidence="2">The sequence shown here is derived from an EMBL/GenBank/DDBJ whole genome shotgun (WGS) entry which is preliminary data.</text>
</comment>
<dbReference type="EMBL" id="CAJVPJ010001287">
    <property type="protein sequence ID" value="CAG8584846.1"/>
    <property type="molecule type" value="Genomic_DNA"/>
</dbReference>
<organism evidence="2 3">
    <name type="scientific">Paraglomus occultum</name>
    <dbReference type="NCBI Taxonomy" id="144539"/>
    <lineage>
        <taxon>Eukaryota</taxon>
        <taxon>Fungi</taxon>
        <taxon>Fungi incertae sedis</taxon>
        <taxon>Mucoromycota</taxon>
        <taxon>Glomeromycotina</taxon>
        <taxon>Glomeromycetes</taxon>
        <taxon>Paraglomerales</taxon>
        <taxon>Paraglomeraceae</taxon>
        <taxon>Paraglomus</taxon>
    </lineage>
</organism>
<protein>
    <submittedName>
        <fullName evidence="2">735_t:CDS:1</fullName>
    </submittedName>
</protein>
<evidence type="ECO:0000313" key="3">
    <source>
        <dbReference type="Proteomes" id="UP000789572"/>
    </source>
</evidence>
<keyword evidence="3" id="KW-1185">Reference proteome</keyword>
<proteinExistence type="predicted"/>
<evidence type="ECO:0000313" key="2">
    <source>
        <dbReference type="EMBL" id="CAG8584846.1"/>
    </source>
</evidence>
<sequence>MPLQLKVIFDPPLSKSFEVEEPKLLAIGSDVMSVPDEEIGKVQASFQFYSGGVSVTSFGPIPMTKGNDSILYPKEVELEDGDRFCLVKEKYPFTVRIANVSNTEHMSDDSVENLDESSTKELSCDLQDLYLGDEDDDSAVVHNRSIFEDVKFWDRIIEAQRTGRLHGRNDVTAMVESEEDELDDDGTISAESSYLGSYASFDSDDDGSDTRERKRWKGDRPTVAAVALTGPMTSRGVRESGTNQWESLRSSVNTNISFETMADRE</sequence>
<reference evidence="2" key="1">
    <citation type="submission" date="2021-06" db="EMBL/GenBank/DDBJ databases">
        <authorList>
            <person name="Kallberg Y."/>
            <person name="Tangrot J."/>
            <person name="Rosling A."/>
        </authorList>
    </citation>
    <scope>NUCLEOTIDE SEQUENCE</scope>
    <source>
        <strain evidence="2">IA702</strain>
    </source>
</reference>
<dbReference type="OrthoDB" id="10312006at2759"/>
<accession>A0A9N9C1Z6</accession>
<name>A0A9N9C1Z6_9GLOM</name>
<dbReference type="InterPro" id="IPR008984">
    <property type="entry name" value="SMAD_FHA_dom_sf"/>
</dbReference>
<dbReference type="SUPFAM" id="SSF49879">
    <property type="entry name" value="SMAD/FHA domain"/>
    <property type="match status" value="1"/>
</dbReference>
<dbReference type="Proteomes" id="UP000789572">
    <property type="component" value="Unassembled WGS sequence"/>
</dbReference>
<gene>
    <name evidence="2" type="ORF">POCULU_LOCUS6674</name>
</gene>
<dbReference type="Gene3D" id="2.60.200.20">
    <property type="match status" value="1"/>
</dbReference>
<feature type="region of interest" description="Disordered" evidence="1">
    <location>
        <begin position="198"/>
        <end position="220"/>
    </location>
</feature>
<evidence type="ECO:0000256" key="1">
    <source>
        <dbReference type="SAM" id="MobiDB-lite"/>
    </source>
</evidence>